<organism evidence="2 3">
    <name type="scientific">Saprolegnia parasitica (strain CBS 223.65)</name>
    <dbReference type="NCBI Taxonomy" id="695850"/>
    <lineage>
        <taxon>Eukaryota</taxon>
        <taxon>Sar</taxon>
        <taxon>Stramenopiles</taxon>
        <taxon>Oomycota</taxon>
        <taxon>Saprolegniomycetes</taxon>
        <taxon>Saprolegniales</taxon>
        <taxon>Saprolegniaceae</taxon>
        <taxon>Saprolegnia</taxon>
    </lineage>
</organism>
<dbReference type="EMBL" id="KK583277">
    <property type="protein sequence ID" value="KDO21949.1"/>
    <property type="molecule type" value="Genomic_DNA"/>
</dbReference>
<sequence length="1079" mass="119345">MGDPPSARYPVWLNALGFTYVLFTVGLSIGIMYVMSTYLANDLFWPDFVVSGMQNAIIDFFNSRLVLNATSLELLNPAFAPPTLYDNSAMTLSIYEAYPRLVLYAELQAMEKAIASLRELLATEVTHMITQYCWVDLQQRWELGHSRKRQARCVANDKANAAVYLEAVGRNIDFGSWVPIYRGFFNNLIVSALVRSPGGYPWVQYMLSHAWVPMPDEVAFWKSHQLTYFELQWSTIRQTGLTETIGIENALGMTTRVTIKRITPVDRYALWTTHSMYASFENDLGNFHFGPNQSLVLNSPLWFGYTLPNAIEMYNLPYPLNHANTALHNQLGELGSVDLKLMPPPPALTTAVEAFVAQLTLQTTTSASLAVAVASIGVVDLRPTPVQWQNPNFMFYGGSPMCADGEPYDFIQRSFGFDDTCAGQLPFTVQWAAPSSLFALAQLSPNDLAVATASLCSSLALPATDASICTTSLAASLRAFRQLQLASPSSTLAASVTALNLSTMQFVRASPTANTSVMTQPLLDVTSPAWTLFGWMSLFEWALGQREAVAFEGDVQTLRLLSYKYTPATQLANTLDVSGSLANYMWGLAWYVSAGLCMVLSCVTVALVLTRHHAGLNWFMFNRIASTVWIGRPILLVRSATAIVCLATVPIYLEPQGNASTRFVDSTRPVLESTVLAGETLWLSYVLNEVLVHLSGSNTRRVAPLTCALVYVATVCVDVISPPTIATHIGRECHLQHMDINVACHSGSVQIGLLSRVVLLAAMHVAGQLTCLGICYMWRASSEKTPTVLLHGAAIAFLHKPSSCPPGFWAIDDISAVLCGLVRYQRSHVFDLLSDETLGYRHTSEALLLPHSLAPAYLETKAVAAKTASSDANAVLVLAKRDAWSRFVKKYLRVGFLVGGFLYILSSLFSNIAYMTVTVTQSLANDFYWPNFNSSGGHTFLANLFNTQLLLRNARNLSLNAPFLGDVRQLYNTTVTTIRFPETMGRRQLYAPDNSLVHAARDLRNMQSCNAPWMFTQYCWLDLEQQWHIASSSLRQARCDSHASNGAVYLETVLRNLQSYDEWRRCWGDSGCAAYRGRS</sequence>
<feature type="transmembrane region" description="Helical" evidence="1">
    <location>
        <begin position="891"/>
        <end position="914"/>
    </location>
</feature>
<evidence type="ECO:0000313" key="3">
    <source>
        <dbReference type="Proteomes" id="UP000030745"/>
    </source>
</evidence>
<accession>A0A067BTS9</accession>
<evidence type="ECO:0000256" key="1">
    <source>
        <dbReference type="SAM" id="Phobius"/>
    </source>
</evidence>
<dbReference type="OMA" id="KYTPATQ"/>
<reference evidence="2 3" key="1">
    <citation type="journal article" date="2013" name="PLoS Genet.">
        <title>Distinctive expansion of potential virulence genes in the genome of the oomycete fish pathogen Saprolegnia parasitica.</title>
        <authorList>
            <person name="Jiang R.H."/>
            <person name="de Bruijn I."/>
            <person name="Haas B.J."/>
            <person name="Belmonte R."/>
            <person name="Lobach L."/>
            <person name="Christie J."/>
            <person name="van den Ackerveken G."/>
            <person name="Bottin A."/>
            <person name="Bulone V."/>
            <person name="Diaz-Moreno S.M."/>
            <person name="Dumas B."/>
            <person name="Fan L."/>
            <person name="Gaulin E."/>
            <person name="Govers F."/>
            <person name="Grenville-Briggs L.J."/>
            <person name="Horner N.R."/>
            <person name="Levin J.Z."/>
            <person name="Mammella M."/>
            <person name="Meijer H.J."/>
            <person name="Morris P."/>
            <person name="Nusbaum C."/>
            <person name="Oome S."/>
            <person name="Phillips A.J."/>
            <person name="van Rooyen D."/>
            <person name="Rzeszutek E."/>
            <person name="Saraiva M."/>
            <person name="Secombes C.J."/>
            <person name="Seidl M.F."/>
            <person name="Snel B."/>
            <person name="Stassen J.H."/>
            <person name="Sykes S."/>
            <person name="Tripathy S."/>
            <person name="van den Berg H."/>
            <person name="Vega-Arreguin J.C."/>
            <person name="Wawra S."/>
            <person name="Young S.K."/>
            <person name="Zeng Q."/>
            <person name="Dieguez-Uribeondo J."/>
            <person name="Russ C."/>
            <person name="Tyler B.M."/>
            <person name="van West P."/>
        </authorList>
    </citation>
    <scope>NUCLEOTIDE SEQUENCE [LARGE SCALE GENOMIC DNA]</scope>
    <source>
        <strain evidence="2 3">CBS 223.65</strain>
    </source>
</reference>
<keyword evidence="1" id="KW-0472">Membrane</keyword>
<dbReference type="VEuPathDB" id="FungiDB:SPRG_22311"/>
<dbReference type="Proteomes" id="UP000030745">
    <property type="component" value="Unassembled WGS sequence"/>
</dbReference>
<dbReference type="GeneID" id="24142694"/>
<feature type="transmembrane region" description="Helical" evidence="1">
    <location>
        <begin position="12"/>
        <end position="35"/>
    </location>
</feature>
<dbReference type="RefSeq" id="XP_012207344.1">
    <property type="nucleotide sequence ID" value="XM_012351954.1"/>
</dbReference>
<protein>
    <submittedName>
        <fullName evidence="2">Uncharacterized protein</fullName>
    </submittedName>
</protein>
<keyword evidence="1" id="KW-1133">Transmembrane helix</keyword>
<name>A0A067BTS9_SAPPC</name>
<evidence type="ECO:0000313" key="2">
    <source>
        <dbReference type="EMBL" id="KDO21949.1"/>
    </source>
</evidence>
<dbReference type="OrthoDB" id="74902at2759"/>
<proteinExistence type="predicted"/>
<keyword evidence="1" id="KW-0812">Transmembrane</keyword>
<keyword evidence="3" id="KW-1185">Reference proteome</keyword>
<feature type="transmembrane region" description="Helical" evidence="1">
    <location>
        <begin position="588"/>
        <end position="609"/>
    </location>
</feature>
<dbReference type="KEGG" id="spar:SPRG_22311"/>
<gene>
    <name evidence="2" type="ORF">SPRG_22311</name>
</gene>
<dbReference type="AlphaFoldDB" id="A0A067BTS9"/>